<name>A0A067M4P7_BOTB1</name>
<evidence type="ECO:0000313" key="1">
    <source>
        <dbReference type="EMBL" id="KDQ10743.1"/>
    </source>
</evidence>
<keyword evidence="2" id="KW-1185">Reference proteome</keyword>
<organism evidence="1 2">
    <name type="scientific">Botryobasidium botryosum (strain FD-172 SS1)</name>
    <dbReference type="NCBI Taxonomy" id="930990"/>
    <lineage>
        <taxon>Eukaryota</taxon>
        <taxon>Fungi</taxon>
        <taxon>Dikarya</taxon>
        <taxon>Basidiomycota</taxon>
        <taxon>Agaricomycotina</taxon>
        <taxon>Agaricomycetes</taxon>
        <taxon>Cantharellales</taxon>
        <taxon>Botryobasidiaceae</taxon>
        <taxon>Botryobasidium</taxon>
    </lineage>
</organism>
<dbReference type="InParanoid" id="A0A067M4P7"/>
<sequence>MYARIVGRLRIFLNDLCNNTRIAQYSVGRHMSEATISIICVDKKLARRRVWVYLIARDFPVPVVSVKMSTGDPIQLSDRAPL</sequence>
<accession>A0A067M4P7</accession>
<gene>
    <name evidence="1" type="ORF">BOTBODRAFT_36056</name>
</gene>
<proteinExistence type="predicted"/>
<evidence type="ECO:0000313" key="2">
    <source>
        <dbReference type="Proteomes" id="UP000027195"/>
    </source>
</evidence>
<feature type="non-terminal residue" evidence="1">
    <location>
        <position position="82"/>
    </location>
</feature>
<dbReference type="AlphaFoldDB" id="A0A067M4P7"/>
<dbReference type="Proteomes" id="UP000027195">
    <property type="component" value="Unassembled WGS sequence"/>
</dbReference>
<dbReference type="HOGENOM" id="CLU_2564567_0_0_1"/>
<reference evidence="2" key="1">
    <citation type="journal article" date="2014" name="Proc. Natl. Acad. Sci. U.S.A.">
        <title>Extensive sampling of basidiomycete genomes demonstrates inadequacy of the white-rot/brown-rot paradigm for wood decay fungi.</title>
        <authorList>
            <person name="Riley R."/>
            <person name="Salamov A.A."/>
            <person name="Brown D.W."/>
            <person name="Nagy L.G."/>
            <person name="Floudas D."/>
            <person name="Held B.W."/>
            <person name="Levasseur A."/>
            <person name="Lombard V."/>
            <person name="Morin E."/>
            <person name="Otillar R."/>
            <person name="Lindquist E.A."/>
            <person name="Sun H."/>
            <person name="LaButti K.M."/>
            <person name="Schmutz J."/>
            <person name="Jabbour D."/>
            <person name="Luo H."/>
            <person name="Baker S.E."/>
            <person name="Pisabarro A.G."/>
            <person name="Walton J.D."/>
            <person name="Blanchette R.A."/>
            <person name="Henrissat B."/>
            <person name="Martin F."/>
            <person name="Cullen D."/>
            <person name="Hibbett D.S."/>
            <person name="Grigoriev I.V."/>
        </authorList>
    </citation>
    <scope>NUCLEOTIDE SEQUENCE [LARGE SCALE GENOMIC DNA]</scope>
    <source>
        <strain evidence="2">FD-172 SS1</strain>
    </source>
</reference>
<dbReference type="EMBL" id="KL198065">
    <property type="protein sequence ID" value="KDQ10743.1"/>
    <property type="molecule type" value="Genomic_DNA"/>
</dbReference>
<protein>
    <submittedName>
        <fullName evidence="1">Uncharacterized protein</fullName>
    </submittedName>
</protein>